<accession>A0A4V3D7B6</accession>
<protein>
    <recommendedName>
        <fullName evidence="3">CENP-V/GFA domain-containing protein</fullName>
    </recommendedName>
</protein>
<dbReference type="EMBL" id="SNYM01000011">
    <property type="protein sequence ID" value="TDQ47097.1"/>
    <property type="molecule type" value="Genomic_DNA"/>
</dbReference>
<dbReference type="RefSeq" id="WP_198325276.1">
    <property type="nucleotide sequence ID" value="NZ_CP037953.1"/>
</dbReference>
<keyword evidence="2" id="KW-1185">Reference proteome</keyword>
<reference evidence="1 2" key="1">
    <citation type="submission" date="2019-03" db="EMBL/GenBank/DDBJ databases">
        <title>Genomic Encyclopedia of Type Strains, Phase IV (KMG-IV): sequencing the most valuable type-strain genomes for metagenomic binning, comparative biology and taxonomic classification.</title>
        <authorList>
            <person name="Goeker M."/>
        </authorList>
    </citation>
    <scope>NUCLEOTIDE SEQUENCE [LARGE SCALE GENOMIC DNA]</scope>
    <source>
        <strain evidence="1 2">DSM 103792</strain>
    </source>
</reference>
<comment type="caution">
    <text evidence="1">The sequence shown here is derived from an EMBL/GenBank/DDBJ whole genome shotgun (WGS) entry which is preliminary data.</text>
</comment>
<dbReference type="AlphaFoldDB" id="A0A4V3D7B6"/>
<gene>
    <name evidence="1" type="ORF">EV696_11125</name>
</gene>
<proteinExistence type="predicted"/>
<dbReference type="InterPro" id="IPR046149">
    <property type="entry name" value="DUF6151"/>
</dbReference>
<dbReference type="Pfam" id="PF19648">
    <property type="entry name" value="DUF6151"/>
    <property type="match status" value="1"/>
</dbReference>
<evidence type="ECO:0000313" key="2">
    <source>
        <dbReference type="Proteomes" id="UP000295375"/>
    </source>
</evidence>
<name>A0A4V3D7B6_9GAMM</name>
<dbReference type="Proteomes" id="UP000295375">
    <property type="component" value="Unassembled WGS sequence"/>
</dbReference>
<evidence type="ECO:0000313" key="1">
    <source>
        <dbReference type="EMBL" id="TDQ47097.1"/>
    </source>
</evidence>
<sequence length="196" mass="21503">MPYPVQCACGTVKAELETTGHEIHCVCYCKDCQAFAHFLRKPETILDASGGTEVIQTSSANLRFTDGLLHVACMRLSANGMLRWYANCCHTPIGNTMANSKIAFVGLFRQVLATSGDRLDETFGDVSCRCNGQSAIGEPKPKDHGILKALVRLGSMILKNRINGRYRQSPFFHNGMPVAEPLILSNAQRQALTKLD</sequence>
<organism evidence="1 2">
    <name type="scientific">Permianibacter aggregans</name>
    <dbReference type="NCBI Taxonomy" id="1510150"/>
    <lineage>
        <taxon>Bacteria</taxon>
        <taxon>Pseudomonadati</taxon>
        <taxon>Pseudomonadota</taxon>
        <taxon>Gammaproteobacteria</taxon>
        <taxon>Pseudomonadales</taxon>
        <taxon>Pseudomonadaceae</taxon>
        <taxon>Permianibacter</taxon>
    </lineage>
</organism>
<evidence type="ECO:0008006" key="3">
    <source>
        <dbReference type="Google" id="ProtNLM"/>
    </source>
</evidence>